<feature type="region of interest" description="Disordered" evidence="12">
    <location>
        <begin position="150"/>
        <end position="176"/>
    </location>
</feature>
<feature type="compositionally biased region" description="Low complexity" evidence="12">
    <location>
        <begin position="346"/>
        <end position="361"/>
    </location>
</feature>
<dbReference type="PROSITE" id="PS00189">
    <property type="entry name" value="LIPOYL"/>
    <property type="match status" value="3"/>
</dbReference>
<accession>A0ABV9CYV4</accession>
<dbReference type="InterPro" id="IPR036625">
    <property type="entry name" value="E3-bd_dom_sf"/>
</dbReference>
<evidence type="ECO:0000259" key="14">
    <source>
        <dbReference type="PROSITE" id="PS51826"/>
    </source>
</evidence>
<evidence type="ECO:0000313" key="16">
    <source>
        <dbReference type="Proteomes" id="UP001596030"/>
    </source>
</evidence>
<comment type="similarity">
    <text evidence="2">Belongs to the 2-oxoacid dehydrogenase family.</text>
</comment>
<dbReference type="CDD" id="cd06849">
    <property type="entry name" value="lipoyl_domain"/>
    <property type="match status" value="3"/>
</dbReference>
<dbReference type="PROSITE" id="PS51826">
    <property type="entry name" value="PSBD"/>
    <property type="match status" value="1"/>
</dbReference>
<comment type="cofactor">
    <cofactor evidence="1">
        <name>(R)-lipoate</name>
        <dbReference type="ChEBI" id="CHEBI:83088"/>
    </cofactor>
</comment>
<feature type="compositionally biased region" description="Acidic residues" evidence="12">
    <location>
        <begin position="206"/>
        <end position="216"/>
    </location>
</feature>
<sequence>MSSEIIKVPDIGGSEGVEIIEVAVSEGDVIAAEDTMITLESDKASMDVPAPKGGKVVKVLVKEGDSVSEGDDVLELEAEGGDDGQDDSDADRPSQDDVKSQDDAKSKDKDEAEPEKAAPKKSSGGGKRTVEVKVPDIGGSEGVEIIEVAVGEGDEVSAEDPLITLESDKASMDVPSPYSGKLVSLAVKEGDTVSEGDLIGSMEIAGEGDDADDDTDEARAEGDSESAESDAGAEDQDAEDETQEDADEGGRQELRVPDIGGSEGVPIIELAISEGDEISKEDTLITLESDKASMDVPSPYKGKVVEVSVKEGDSVSEGDLIGYIDVEGAKKPAKKADAGKADQKADAGQQKASAATSASSAKQPMGEPSPEARHKQGDDKTAGSRVHAGPAVRMLARELGVDLAQVTPTGPKQRVLKEDVQGYVKNALQQRSSGAEK</sequence>
<feature type="region of interest" description="Disordered" evidence="12">
    <location>
        <begin position="327"/>
        <end position="393"/>
    </location>
</feature>
<dbReference type="Pfam" id="PF00364">
    <property type="entry name" value="Biotin_lipoyl"/>
    <property type="match status" value="3"/>
</dbReference>
<keyword evidence="16" id="KW-1185">Reference proteome</keyword>
<evidence type="ECO:0000256" key="9">
    <source>
        <dbReference type="ARBA" id="ARBA00029730"/>
    </source>
</evidence>
<evidence type="ECO:0000256" key="1">
    <source>
        <dbReference type="ARBA" id="ARBA00001938"/>
    </source>
</evidence>
<evidence type="ECO:0000313" key="15">
    <source>
        <dbReference type="EMBL" id="MFC4538434.1"/>
    </source>
</evidence>
<feature type="non-terminal residue" evidence="15">
    <location>
        <position position="437"/>
    </location>
</feature>
<feature type="compositionally biased region" description="Acidic residues" evidence="12">
    <location>
        <begin position="223"/>
        <end position="247"/>
    </location>
</feature>
<evidence type="ECO:0000256" key="4">
    <source>
        <dbReference type="ARBA" id="ARBA00016300"/>
    </source>
</evidence>
<evidence type="ECO:0000256" key="3">
    <source>
        <dbReference type="ARBA" id="ARBA00011484"/>
    </source>
</evidence>
<evidence type="ECO:0000256" key="5">
    <source>
        <dbReference type="ARBA" id="ARBA00022679"/>
    </source>
</evidence>
<evidence type="ECO:0000256" key="6">
    <source>
        <dbReference type="ARBA" id="ARBA00022823"/>
    </source>
</evidence>
<dbReference type="Proteomes" id="UP001596030">
    <property type="component" value="Unassembled WGS sequence"/>
</dbReference>
<dbReference type="Gene3D" id="2.40.50.100">
    <property type="match status" value="3"/>
</dbReference>
<evidence type="ECO:0000256" key="7">
    <source>
        <dbReference type="ARBA" id="ARBA00023315"/>
    </source>
</evidence>
<evidence type="ECO:0000256" key="2">
    <source>
        <dbReference type="ARBA" id="ARBA00007317"/>
    </source>
</evidence>
<dbReference type="InterPro" id="IPR003016">
    <property type="entry name" value="2-oxoA_DH_lipoyl-BS"/>
</dbReference>
<feature type="compositionally biased region" description="Basic and acidic residues" evidence="12">
    <location>
        <begin position="327"/>
        <end position="345"/>
    </location>
</feature>
<evidence type="ECO:0000256" key="12">
    <source>
        <dbReference type="SAM" id="MobiDB-lite"/>
    </source>
</evidence>
<feature type="region of interest" description="Disordered" evidence="12">
    <location>
        <begin position="67"/>
        <end position="136"/>
    </location>
</feature>
<dbReference type="InterPro" id="IPR000089">
    <property type="entry name" value="Biotin_lipoyl"/>
</dbReference>
<reference evidence="16" key="1">
    <citation type="journal article" date="2019" name="Int. J. Syst. Evol. Microbiol.">
        <title>The Global Catalogue of Microorganisms (GCM) 10K type strain sequencing project: providing services to taxonomists for standard genome sequencing and annotation.</title>
        <authorList>
            <consortium name="The Broad Institute Genomics Platform"/>
            <consortium name="The Broad Institute Genome Sequencing Center for Infectious Disease"/>
            <person name="Wu L."/>
            <person name="Ma J."/>
        </authorList>
    </citation>
    <scope>NUCLEOTIDE SEQUENCE [LARGE SCALE GENOMIC DNA]</scope>
    <source>
        <strain evidence="16">CGMCC 1.12121</strain>
    </source>
</reference>
<feature type="domain" description="Lipoyl-binding" evidence="13">
    <location>
        <begin position="251"/>
        <end position="325"/>
    </location>
</feature>
<feature type="domain" description="Lipoyl-binding" evidence="13">
    <location>
        <begin position="3"/>
        <end position="77"/>
    </location>
</feature>
<dbReference type="RefSeq" id="WP_378109982.1">
    <property type="nucleotide sequence ID" value="NZ_JBHSEU010000010.1"/>
</dbReference>
<dbReference type="Gene3D" id="4.10.320.10">
    <property type="entry name" value="E3-binding domain"/>
    <property type="match status" value="1"/>
</dbReference>
<feature type="compositionally biased region" description="Acidic residues" evidence="12">
    <location>
        <begin position="67"/>
        <end position="89"/>
    </location>
</feature>
<feature type="region of interest" description="Disordered" evidence="12">
    <location>
        <begin position="192"/>
        <end position="262"/>
    </location>
</feature>
<feature type="compositionally biased region" description="Basic and acidic residues" evidence="12">
    <location>
        <begin position="90"/>
        <end position="118"/>
    </location>
</feature>
<evidence type="ECO:0000256" key="11">
    <source>
        <dbReference type="ARBA" id="ARBA00048370"/>
    </source>
</evidence>
<evidence type="ECO:0000256" key="10">
    <source>
        <dbReference type="ARBA" id="ARBA00031531"/>
    </source>
</evidence>
<dbReference type="PROSITE" id="PS50968">
    <property type="entry name" value="BIOTINYL_LIPOYL"/>
    <property type="match status" value="3"/>
</dbReference>
<comment type="subunit">
    <text evidence="3">Forms a 24-polypeptide structural core with octahedral symmetry.</text>
</comment>
<keyword evidence="7" id="KW-0012">Acyltransferase</keyword>
<feature type="compositionally biased region" description="Basic and acidic residues" evidence="12">
    <location>
        <begin position="370"/>
        <end position="382"/>
    </location>
</feature>
<proteinExistence type="inferred from homology"/>
<dbReference type="PANTHER" id="PTHR43178">
    <property type="entry name" value="DIHYDROLIPOAMIDE ACETYLTRANSFERASE COMPONENT OF PYRUVATE DEHYDROGENASE COMPLEX"/>
    <property type="match status" value="1"/>
</dbReference>
<keyword evidence="5" id="KW-0808">Transferase</keyword>
<name>A0ABV9CYV4_9GAMM</name>
<comment type="caution">
    <text evidence="15">The sequence shown here is derived from an EMBL/GenBank/DDBJ whole genome shotgun (WGS) entry which is preliminary data.</text>
</comment>
<dbReference type="InterPro" id="IPR011053">
    <property type="entry name" value="Single_hybrid_motif"/>
</dbReference>
<organism evidence="15 16">
    <name type="scientific">Chromohalobacter sarecensis</name>
    <dbReference type="NCBI Taxonomy" id="245294"/>
    <lineage>
        <taxon>Bacteria</taxon>
        <taxon>Pseudomonadati</taxon>
        <taxon>Pseudomonadota</taxon>
        <taxon>Gammaproteobacteria</taxon>
        <taxon>Oceanospirillales</taxon>
        <taxon>Halomonadaceae</taxon>
        <taxon>Chromohalobacter</taxon>
    </lineage>
</organism>
<dbReference type="InterPro" id="IPR050743">
    <property type="entry name" value="2-oxoacid_DH_E2_comp"/>
</dbReference>
<feature type="domain" description="Peripheral subunit-binding (PSBD)" evidence="14">
    <location>
        <begin position="387"/>
        <end position="424"/>
    </location>
</feature>
<evidence type="ECO:0000259" key="13">
    <source>
        <dbReference type="PROSITE" id="PS50968"/>
    </source>
</evidence>
<gene>
    <name evidence="15" type="ORF">ACFO0U_06560</name>
</gene>
<keyword evidence="6" id="KW-0450">Lipoyl</keyword>
<dbReference type="SUPFAM" id="SSF47005">
    <property type="entry name" value="Peripheral subunit-binding domain of 2-oxo acid dehydrogenase complex"/>
    <property type="match status" value="1"/>
</dbReference>
<comment type="function">
    <text evidence="8">The pyruvate dehydrogenase complex catalyzes the overall conversion of pyruvate to acetyl-CoA and CO(2). It contains multiple copies of three enzymatic components: pyruvate dehydrogenase (E1), dihydrolipoamide acetyltransferase (E2) and lipoamide dehydrogenase (E3).</text>
</comment>
<dbReference type="PANTHER" id="PTHR43178:SF2">
    <property type="entry name" value="DIHYDROLIPOYLLYSINE-RESIDUE ACETYLTRANSFERASE COMPONENT OF PYRUVATE DEHYDROGENASE COMPLEX"/>
    <property type="match status" value="1"/>
</dbReference>
<dbReference type="SUPFAM" id="SSF51230">
    <property type="entry name" value="Single hybrid motif"/>
    <property type="match status" value="3"/>
</dbReference>
<dbReference type="Pfam" id="PF02817">
    <property type="entry name" value="E3_binding"/>
    <property type="match status" value="1"/>
</dbReference>
<dbReference type="InterPro" id="IPR004167">
    <property type="entry name" value="PSBD"/>
</dbReference>
<evidence type="ECO:0000256" key="8">
    <source>
        <dbReference type="ARBA" id="ARBA00025211"/>
    </source>
</evidence>
<feature type="domain" description="Lipoyl-binding" evidence="13">
    <location>
        <begin position="129"/>
        <end position="203"/>
    </location>
</feature>
<comment type="catalytic activity">
    <reaction evidence="11">
        <text>N(6)-[(R)-dihydrolipoyl]-L-lysyl-[protein] + acetyl-CoA = N(6)-[(R)-S(8)-acetyldihydrolipoyl]-L-lysyl-[protein] + CoA</text>
        <dbReference type="Rhea" id="RHEA:17017"/>
        <dbReference type="Rhea" id="RHEA-COMP:10475"/>
        <dbReference type="Rhea" id="RHEA-COMP:10478"/>
        <dbReference type="ChEBI" id="CHEBI:57287"/>
        <dbReference type="ChEBI" id="CHEBI:57288"/>
        <dbReference type="ChEBI" id="CHEBI:83100"/>
        <dbReference type="ChEBI" id="CHEBI:83111"/>
        <dbReference type="EC" id="2.3.1.12"/>
    </reaction>
</comment>
<protein>
    <recommendedName>
        <fullName evidence="4">Dihydrolipoyllysine-residue acetyltransferase component of pyruvate dehydrogenase complex</fullName>
    </recommendedName>
    <alternativeName>
        <fullName evidence="9">Dihydrolipoamide acetyltransferase component of pyruvate dehydrogenase complex</fullName>
    </alternativeName>
    <alternativeName>
        <fullName evidence="10">E2</fullName>
    </alternativeName>
</protein>
<dbReference type="EMBL" id="JBHSEU010000010">
    <property type="protein sequence ID" value="MFC4538434.1"/>
    <property type="molecule type" value="Genomic_DNA"/>
</dbReference>